<evidence type="ECO:0000256" key="2">
    <source>
        <dbReference type="SAM" id="Phobius"/>
    </source>
</evidence>
<evidence type="ECO:0000313" key="4">
    <source>
        <dbReference type="Proteomes" id="UP001396898"/>
    </source>
</evidence>
<name>A0ABR1R421_9PEZI</name>
<evidence type="ECO:0000313" key="3">
    <source>
        <dbReference type="EMBL" id="KAK7998941.1"/>
    </source>
</evidence>
<feature type="compositionally biased region" description="Polar residues" evidence="1">
    <location>
        <begin position="110"/>
        <end position="123"/>
    </location>
</feature>
<keyword evidence="4" id="KW-1185">Reference proteome</keyword>
<keyword evidence="2" id="KW-0812">Transmembrane</keyword>
<feature type="region of interest" description="Disordered" evidence="1">
    <location>
        <begin position="86"/>
        <end position="150"/>
    </location>
</feature>
<protein>
    <submittedName>
        <fullName evidence="3">Uncharacterized protein</fullName>
    </submittedName>
</protein>
<dbReference type="EMBL" id="JAQQWI010000019">
    <property type="protein sequence ID" value="KAK7998941.1"/>
    <property type="molecule type" value="Genomic_DNA"/>
</dbReference>
<gene>
    <name evidence="3" type="ORF">PG991_014616</name>
</gene>
<evidence type="ECO:0000256" key="1">
    <source>
        <dbReference type="SAM" id="MobiDB-lite"/>
    </source>
</evidence>
<keyword evidence="2" id="KW-0472">Membrane</keyword>
<reference evidence="3 4" key="1">
    <citation type="submission" date="2023-01" db="EMBL/GenBank/DDBJ databases">
        <title>Analysis of 21 Apiospora genomes using comparative genomics revels a genus with tremendous synthesis potential of carbohydrate active enzymes and secondary metabolites.</title>
        <authorList>
            <person name="Sorensen T."/>
        </authorList>
    </citation>
    <scope>NUCLEOTIDE SEQUENCE [LARGE SCALE GENOMIC DNA]</scope>
    <source>
        <strain evidence="3 4">CBS 20057</strain>
    </source>
</reference>
<proteinExistence type="predicted"/>
<comment type="caution">
    <text evidence="3">The sequence shown here is derived from an EMBL/GenBank/DDBJ whole genome shotgun (WGS) entry which is preliminary data.</text>
</comment>
<organism evidence="3 4">
    <name type="scientific">Apiospora marii</name>
    <dbReference type="NCBI Taxonomy" id="335849"/>
    <lineage>
        <taxon>Eukaryota</taxon>
        <taxon>Fungi</taxon>
        <taxon>Dikarya</taxon>
        <taxon>Ascomycota</taxon>
        <taxon>Pezizomycotina</taxon>
        <taxon>Sordariomycetes</taxon>
        <taxon>Xylariomycetidae</taxon>
        <taxon>Amphisphaeriales</taxon>
        <taxon>Apiosporaceae</taxon>
        <taxon>Apiospora</taxon>
    </lineage>
</organism>
<accession>A0ABR1R421</accession>
<dbReference type="Proteomes" id="UP001396898">
    <property type="component" value="Unassembled WGS sequence"/>
</dbReference>
<keyword evidence="2" id="KW-1133">Transmembrane helix</keyword>
<sequence length="150" mass="15780">MGQRNTQYDPIDPQPLTAPVSVVTVHKGYQVIDPSPRPGAPRDSANGAVILGLPRKKFWIVLALAVTTGAMCLAIGLAIGLTRHNHMPKPPISTITSSESTSSRKASTKPRPTTESASGSGTSLFLDGESNRPVNGAGDRNNGLTIERLV</sequence>
<feature type="transmembrane region" description="Helical" evidence="2">
    <location>
        <begin position="58"/>
        <end position="81"/>
    </location>
</feature>
<feature type="compositionally biased region" description="Low complexity" evidence="1">
    <location>
        <begin position="93"/>
        <end position="105"/>
    </location>
</feature>